<organism evidence="10">
    <name type="scientific">mine drainage metagenome</name>
    <dbReference type="NCBI Taxonomy" id="410659"/>
    <lineage>
        <taxon>unclassified sequences</taxon>
        <taxon>metagenomes</taxon>
        <taxon>ecological metagenomes</taxon>
    </lineage>
</organism>
<comment type="similarity">
    <text evidence="8">Belongs to the FliO/MopB family.</text>
</comment>
<evidence type="ECO:0000256" key="7">
    <source>
        <dbReference type="ARBA" id="ARBA00023143"/>
    </source>
</evidence>
<dbReference type="GO" id="GO:0044781">
    <property type="term" value="P:bacterial-type flagellum organization"/>
    <property type="evidence" value="ECO:0007669"/>
    <property type="project" value="InterPro"/>
</dbReference>
<keyword evidence="7" id="KW-0975">Bacterial flagellum</keyword>
<keyword evidence="6 9" id="KW-0472">Membrane</keyword>
<sequence>MEWTIYLRTLLALVFVLGLISLLTWAARRYGFGGMPRTLGKPRRLQVVESLGLDNRRRLVLVRRDGREHLLLLGAAGDLVVENGIARAEREEEAS</sequence>
<evidence type="ECO:0000256" key="2">
    <source>
        <dbReference type="ARBA" id="ARBA00004236"/>
    </source>
</evidence>
<comment type="caution">
    <text evidence="10">The sequence shown here is derived from an EMBL/GenBank/DDBJ whole genome shotgun (WGS) entry which is preliminary data.</text>
</comment>
<dbReference type="GO" id="GO:0005886">
    <property type="term" value="C:plasma membrane"/>
    <property type="evidence" value="ECO:0007669"/>
    <property type="project" value="UniProtKB-SubCell"/>
</dbReference>
<dbReference type="PANTHER" id="PTHR38766">
    <property type="entry name" value="FLAGELLAR PROTEIN FLIO"/>
    <property type="match status" value="1"/>
</dbReference>
<keyword evidence="10" id="KW-0969">Cilium</keyword>
<dbReference type="PANTHER" id="PTHR38766:SF1">
    <property type="entry name" value="FLAGELLAR PROTEIN FLIO"/>
    <property type="match status" value="1"/>
</dbReference>
<evidence type="ECO:0000256" key="1">
    <source>
        <dbReference type="ARBA" id="ARBA00004117"/>
    </source>
</evidence>
<feature type="transmembrane region" description="Helical" evidence="9">
    <location>
        <begin position="6"/>
        <end position="27"/>
    </location>
</feature>
<evidence type="ECO:0000256" key="5">
    <source>
        <dbReference type="ARBA" id="ARBA00022989"/>
    </source>
</evidence>
<keyword evidence="10" id="KW-0282">Flagellum</keyword>
<comment type="subcellular location">
    <subcellularLocation>
        <location evidence="1">Bacterial flagellum basal body</location>
    </subcellularLocation>
    <subcellularLocation>
        <location evidence="2">Cell membrane</location>
    </subcellularLocation>
</comment>
<dbReference type="GO" id="GO:0009425">
    <property type="term" value="C:bacterial-type flagellum basal body"/>
    <property type="evidence" value="ECO:0007669"/>
    <property type="project" value="UniProtKB-SubCell"/>
</dbReference>
<accession>A0A1J5RAW7</accession>
<reference evidence="10" key="1">
    <citation type="submission" date="2016-10" db="EMBL/GenBank/DDBJ databases">
        <title>Sequence of Gallionella enrichment culture.</title>
        <authorList>
            <person name="Poehlein A."/>
            <person name="Muehling M."/>
            <person name="Daniel R."/>
        </authorList>
    </citation>
    <scope>NUCLEOTIDE SEQUENCE</scope>
</reference>
<evidence type="ECO:0000256" key="4">
    <source>
        <dbReference type="ARBA" id="ARBA00022692"/>
    </source>
</evidence>
<name>A0A1J5RAW7_9ZZZZ</name>
<keyword evidence="10" id="KW-0966">Cell projection</keyword>
<keyword evidence="4 9" id="KW-0812">Transmembrane</keyword>
<dbReference type="InterPro" id="IPR022781">
    <property type="entry name" value="Flagellar_biosynth_FliO"/>
</dbReference>
<proteinExistence type="inferred from homology"/>
<evidence type="ECO:0000256" key="8">
    <source>
        <dbReference type="ARBA" id="ARBA00037937"/>
    </source>
</evidence>
<keyword evidence="3" id="KW-1003">Cell membrane</keyword>
<dbReference type="AlphaFoldDB" id="A0A1J5RAW7"/>
<evidence type="ECO:0000256" key="6">
    <source>
        <dbReference type="ARBA" id="ARBA00023136"/>
    </source>
</evidence>
<evidence type="ECO:0000313" key="10">
    <source>
        <dbReference type="EMBL" id="OIQ86819.1"/>
    </source>
</evidence>
<gene>
    <name evidence="10" type="ORF">GALL_313270</name>
</gene>
<evidence type="ECO:0000256" key="3">
    <source>
        <dbReference type="ARBA" id="ARBA00022475"/>
    </source>
</evidence>
<dbReference type="EMBL" id="MLJW01000457">
    <property type="protein sequence ID" value="OIQ86819.1"/>
    <property type="molecule type" value="Genomic_DNA"/>
</dbReference>
<protein>
    <submittedName>
        <fullName evidence="10">Flagellar biosynthesis protein, FliO</fullName>
    </submittedName>
</protein>
<dbReference type="InterPro" id="IPR052205">
    <property type="entry name" value="FliO/MopB"/>
</dbReference>
<dbReference type="Pfam" id="PF04347">
    <property type="entry name" value="FliO"/>
    <property type="match status" value="1"/>
</dbReference>
<keyword evidence="5 9" id="KW-1133">Transmembrane helix</keyword>
<evidence type="ECO:0000256" key="9">
    <source>
        <dbReference type="SAM" id="Phobius"/>
    </source>
</evidence>